<dbReference type="EC" id="3.6.1.71" evidence="4"/>
<dbReference type="Proteomes" id="UP000235023">
    <property type="component" value="Unassembled WGS sequence"/>
</dbReference>
<evidence type="ECO:0000256" key="17">
    <source>
        <dbReference type="ARBA" id="ARBA00068941"/>
    </source>
</evidence>
<evidence type="ECO:0000256" key="13">
    <source>
        <dbReference type="ARBA" id="ARBA00024601"/>
    </source>
</evidence>
<accession>A0A2J5HJ12</accession>
<evidence type="ECO:0000256" key="9">
    <source>
        <dbReference type="ARBA" id="ARBA00022833"/>
    </source>
</evidence>
<dbReference type="EMBL" id="KZ559604">
    <property type="protein sequence ID" value="PLN77056.1"/>
    <property type="molecule type" value="Genomic_DNA"/>
</dbReference>
<keyword evidence="12" id="KW-0539">Nucleus</keyword>
<reference evidence="23" key="1">
    <citation type="submission" date="2017-12" db="EMBL/GenBank/DDBJ databases">
        <authorList>
            <consortium name="DOE Joint Genome Institute"/>
            <person name="Mondo S.J."/>
            <person name="Kjaerbolling I."/>
            <person name="Vesth T.C."/>
            <person name="Frisvad J.C."/>
            <person name="Nybo J.L."/>
            <person name="Theobald S."/>
            <person name="Kuo A."/>
            <person name="Bowyer P."/>
            <person name="Matsuda Y."/>
            <person name="Lyhne E.K."/>
            <person name="Kogle M.E."/>
            <person name="Clum A."/>
            <person name="Lipzen A."/>
            <person name="Salamov A."/>
            <person name="Ngan C.Y."/>
            <person name="Daum C."/>
            <person name="Chiniquy J."/>
            <person name="Barry K."/>
            <person name="LaButti K."/>
            <person name="Haridas S."/>
            <person name="Simmons B.A."/>
            <person name="Magnuson J.K."/>
            <person name="Mortensen U.H."/>
            <person name="Larsen T.O."/>
            <person name="Grigoriev I.V."/>
            <person name="Baker S.E."/>
            <person name="Andersen M.R."/>
            <person name="Nordberg H.P."/>
            <person name="Cantor M.N."/>
            <person name="Hua S.X."/>
        </authorList>
    </citation>
    <scope>NUCLEOTIDE SEQUENCE [LARGE SCALE GENOMIC DNA]</scope>
    <source>
        <strain evidence="23">IBT 19404</strain>
    </source>
</reference>
<evidence type="ECO:0000256" key="14">
    <source>
        <dbReference type="ARBA" id="ARBA00044639"/>
    </source>
</evidence>
<dbReference type="GO" id="GO:1990165">
    <property type="term" value="F:single-strand break-containing DNA binding"/>
    <property type="evidence" value="ECO:0007669"/>
    <property type="project" value="TreeGrafter"/>
</dbReference>
<evidence type="ECO:0000313" key="23">
    <source>
        <dbReference type="Proteomes" id="UP000235023"/>
    </source>
</evidence>
<dbReference type="GO" id="GO:0005634">
    <property type="term" value="C:nucleus"/>
    <property type="evidence" value="ECO:0007669"/>
    <property type="project" value="UniProtKB-SubCell"/>
</dbReference>
<dbReference type="GO" id="GO:0046872">
    <property type="term" value="F:metal ion binding"/>
    <property type="evidence" value="ECO:0007669"/>
    <property type="project" value="UniProtKB-KW"/>
</dbReference>
<dbReference type="GO" id="GO:0003697">
    <property type="term" value="F:single-stranded DNA binding"/>
    <property type="evidence" value="ECO:0007669"/>
    <property type="project" value="TreeGrafter"/>
</dbReference>
<keyword evidence="23" id="KW-1185">Reference proteome</keyword>
<evidence type="ECO:0000256" key="18">
    <source>
        <dbReference type="ARBA" id="ARBA00076243"/>
    </source>
</evidence>
<protein>
    <recommendedName>
        <fullName evidence="17">Aprataxin-like protein</fullName>
        <ecNumber evidence="4">3.6.1.71</ecNumber>
        <ecNumber evidence="3">3.6.1.72</ecNumber>
    </recommendedName>
    <alternativeName>
        <fullName evidence="18">Hit family protein 3</fullName>
    </alternativeName>
</protein>
<keyword evidence="5" id="KW-0963">Cytoplasm</keyword>
<dbReference type="FunFam" id="3.30.428.10:FF:000017">
    <property type="entry name" value="Aprataxin-like protein"/>
    <property type="match status" value="1"/>
</dbReference>
<dbReference type="InterPro" id="IPR032566">
    <property type="entry name" value="Znf-C2HE"/>
</dbReference>
<evidence type="ECO:0000256" key="10">
    <source>
        <dbReference type="ARBA" id="ARBA00023125"/>
    </source>
</evidence>
<evidence type="ECO:0000256" key="7">
    <source>
        <dbReference type="ARBA" id="ARBA00022763"/>
    </source>
</evidence>
<dbReference type="EC" id="3.6.1.72" evidence="3"/>
<evidence type="ECO:0000256" key="1">
    <source>
        <dbReference type="ARBA" id="ARBA00004123"/>
    </source>
</evidence>
<gene>
    <name evidence="22" type="ORF">BDW42DRAFT_177603</name>
</gene>
<comment type="function">
    <text evidence="16">DNA-binding protein involved in single-strand DNA break repair, double-strand DNA break repair and base excision repair. Resolves abortive DNA ligation intermediates formed either at base excision sites, or when DNA ligases attempt to repair non-ligatable breaks induced by reactive oxygen species. Catalyzes the release of adenylate groups covalently linked to 5'-phosphate termini, resulting in the production of 5'-phosphate termini that can be efficiently rejoined. Likewise, catalyzes the release of 3'-linked guanosine (DNAppG) and inosine (DNAppI) from DNA, but has higher specific activity with 5'-linked adenosine (AppDNA).</text>
</comment>
<feature type="region of interest" description="Disordered" evidence="19">
    <location>
        <begin position="164"/>
        <end position="184"/>
    </location>
</feature>
<dbReference type="GO" id="GO:0120108">
    <property type="term" value="F:DNA-3'-diphospho-5'-guanosine diphosphatase activity"/>
    <property type="evidence" value="ECO:0007669"/>
    <property type="project" value="UniProtKB-EC"/>
</dbReference>
<proteinExistence type="predicted"/>
<evidence type="ECO:0000256" key="15">
    <source>
        <dbReference type="ARBA" id="ARBA00044713"/>
    </source>
</evidence>
<evidence type="ECO:0000313" key="22">
    <source>
        <dbReference type="EMBL" id="PLN77056.1"/>
    </source>
</evidence>
<dbReference type="PANTHER" id="PTHR12486">
    <property type="entry name" value="APRATAXIN-RELATED"/>
    <property type="match status" value="1"/>
</dbReference>
<comment type="catalytic activity">
    <reaction evidence="13">
        <text>a 3'-end 2'-deoxyribonucleotide-3'-diphospho-5'-guanosine-DNA + H2O = a 3'-end 2'-deoxyribonucleotide 3'-phosphate-DNA + GMP + 2 H(+)</text>
        <dbReference type="Rhea" id="RHEA:52140"/>
        <dbReference type="Rhea" id="RHEA-COMP:13186"/>
        <dbReference type="Rhea" id="RHEA-COMP:13187"/>
        <dbReference type="ChEBI" id="CHEBI:15377"/>
        <dbReference type="ChEBI" id="CHEBI:15378"/>
        <dbReference type="ChEBI" id="CHEBI:58115"/>
        <dbReference type="ChEBI" id="CHEBI:136419"/>
        <dbReference type="ChEBI" id="CHEBI:136420"/>
        <dbReference type="EC" id="3.6.1.72"/>
    </reaction>
</comment>
<dbReference type="GO" id="GO:0030983">
    <property type="term" value="F:mismatched DNA binding"/>
    <property type="evidence" value="ECO:0007669"/>
    <property type="project" value="TreeGrafter"/>
</dbReference>
<dbReference type="Pfam" id="PF01230">
    <property type="entry name" value="HIT"/>
    <property type="match status" value="1"/>
</dbReference>
<keyword evidence="10" id="KW-0238">DNA-binding</keyword>
<comment type="catalytic activity">
    <reaction evidence="15">
        <text>a 5'-end adenosine-5'-diphospho-5'-ribonucleoside-2'-deoxyribonucleotide-DNA + H2O = a 5'-end 5'-phospho-ribonucleoside-2'-deoxyribonucleotide-DNA + AMP + 2 H(+)</text>
        <dbReference type="Rhea" id="RHEA:52132"/>
        <dbReference type="Rhea" id="RHEA-COMP:13182"/>
        <dbReference type="Rhea" id="RHEA-COMP:13183"/>
        <dbReference type="ChEBI" id="CHEBI:15377"/>
        <dbReference type="ChEBI" id="CHEBI:15378"/>
        <dbReference type="ChEBI" id="CHEBI:136414"/>
        <dbReference type="ChEBI" id="CHEBI:136415"/>
        <dbReference type="ChEBI" id="CHEBI:456215"/>
        <dbReference type="EC" id="3.6.1.71"/>
    </reaction>
</comment>
<sequence length="288" mass="32507">MASESPGLEAEVAESSTTKSRPPPSQGTPAKRDAFAELLAPKPKHPKQDRDGPSSLDSSTAKGKKRAVLGPRDGLGAYIARPDAYPANVVIYHNDDFVAVQDAFPKSTLHLLLLPRDATKTHLHPFDALADPAFLAKVKAETFKLRTLAAAELRRKYGRFSAQDKARQDALSADPPPDTLPPGRNWEREIMCGVHACPSMNHLHIHVMSVDRYSERLKHRKHYNSFSTPFFVDIEDFPLADDDVRRHPGREGYLKWDYVCWRCGRNFGNRFAALKTHLEEEFDEWKRL</sequence>
<comment type="catalytic activity">
    <reaction evidence="14">
        <text>a 5'-end adenosine-5'-diphospho-5'-2'-deoxyribonucleoside-DNA + H2O = a 5'-end 5'-phospho-2'-deoxyribonucleoside-DNA + AMP + 2 H(+)</text>
        <dbReference type="Rhea" id="RHEA:52128"/>
        <dbReference type="Rhea" id="RHEA-COMP:13180"/>
        <dbReference type="Rhea" id="RHEA-COMP:13181"/>
        <dbReference type="ChEBI" id="CHEBI:15377"/>
        <dbReference type="ChEBI" id="CHEBI:15378"/>
        <dbReference type="ChEBI" id="CHEBI:136412"/>
        <dbReference type="ChEBI" id="CHEBI:136413"/>
        <dbReference type="ChEBI" id="CHEBI:456215"/>
        <dbReference type="EC" id="3.6.1.71"/>
    </reaction>
</comment>
<feature type="region of interest" description="Disordered" evidence="19">
    <location>
        <begin position="1"/>
        <end position="68"/>
    </location>
</feature>
<dbReference type="InterPro" id="IPR036265">
    <property type="entry name" value="HIT-like_sf"/>
</dbReference>
<keyword evidence="6" id="KW-0479">Metal-binding</keyword>
<keyword evidence="7" id="KW-0227">DNA damage</keyword>
<dbReference type="GO" id="GO:0000012">
    <property type="term" value="P:single strand break repair"/>
    <property type="evidence" value="ECO:0007669"/>
    <property type="project" value="TreeGrafter"/>
</dbReference>
<feature type="domain" description="HIT" evidence="20">
    <location>
        <begin position="89"/>
        <end position="210"/>
    </location>
</feature>
<keyword evidence="8" id="KW-0378">Hydrolase</keyword>
<evidence type="ECO:0000256" key="3">
    <source>
        <dbReference type="ARBA" id="ARBA00012495"/>
    </source>
</evidence>
<dbReference type="GO" id="GO:0033699">
    <property type="term" value="F:DNA 5'-adenosine monophosphate hydrolase activity"/>
    <property type="evidence" value="ECO:0007669"/>
    <property type="project" value="UniProtKB-EC"/>
</dbReference>
<evidence type="ECO:0000256" key="2">
    <source>
        <dbReference type="ARBA" id="ARBA00004496"/>
    </source>
</evidence>
<evidence type="ECO:0000256" key="5">
    <source>
        <dbReference type="ARBA" id="ARBA00022490"/>
    </source>
</evidence>
<evidence type="ECO:0000256" key="19">
    <source>
        <dbReference type="SAM" id="MobiDB-lite"/>
    </source>
</evidence>
<dbReference type="OrthoDB" id="3512845at2759"/>
<dbReference type="AlphaFoldDB" id="A0A2J5HJ12"/>
<evidence type="ECO:0000256" key="6">
    <source>
        <dbReference type="ARBA" id="ARBA00022723"/>
    </source>
</evidence>
<evidence type="ECO:0000259" key="20">
    <source>
        <dbReference type="Pfam" id="PF01230"/>
    </source>
</evidence>
<dbReference type="SUPFAM" id="SSF54197">
    <property type="entry name" value="HIT-like"/>
    <property type="match status" value="1"/>
</dbReference>
<evidence type="ECO:0000256" key="16">
    <source>
        <dbReference type="ARBA" id="ARBA00059438"/>
    </source>
</evidence>
<name>A0A2J5HJ12_9EURO</name>
<evidence type="ECO:0000259" key="21">
    <source>
        <dbReference type="Pfam" id="PF16278"/>
    </source>
</evidence>
<dbReference type="InterPro" id="IPR011146">
    <property type="entry name" value="HIT-like"/>
</dbReference>
<dbReference type="Pfam" id="PF16278">
    <property type="entry name" value="zf-C2HE"/>
    <property type="match status" value="1"/>
</dbReference>
<organism evidence="22 23">
    <name type="scientific">Aspergillus taichungensis</name>
    <dbReference type="NCBI Taxonomy" id="482145"/>
    <lineage>
        <taxon>Eukaryota</taxon>
        <taxon>Fungi</taxon>
        <taxon>Dikarya</taxon>
        <taxon>Ascomycota</taxon>
        <taxon>Pezizomycotina</taxon>
        <taxon>Eurotiomycetes</taxon>
        <taxon>Eurotiomycetidae</taxon>
        <taxon>Eurotiales</taxon>
        <taxon>Aspergillaceae</taxon>
        <taxon>Aspergillus</taxon>
        <taxon>Aspergillus subgen. Circumdati</taxon>
    </lineage>
</organism>
<keyword evidence="11" id="KW-0234">DNA repair</keyword>
<keyword evidence="9" id="KW-0862">Zinc</keyword>
<evidence type="ECO:0000256" key="12">
    <source>
        <dbReference type="ARBA" id="ARBA00023242"/>
    </source>
</evidence>
<evidence type="ECO:0000256" key="4">
    <source>
        <dbReference type="ARBA" id="ARBA00012496"/>
    </source>
</evidence>
<comment type="subcellular location">
    <subcellularLocation>
        <location evidence="2">Cytoplasm</location>
    </subcellularLocation>
    <subcellularLocation>
        <location evidence="1">Nucleus</location>
    </subcellularLocation>
</comment>
<feature type="domain" description="Aprataxin C2HE/C2H2/C2HC zinc finger" evidence="21">
    <location>
        <begin position="227"/>
        <end position="284"/>
    </location>
</feature>
<evidence type="ECO:0000256" key="11">
    <source>
        <dbReference type="ARBA" id="ARBA00023204"/>
    </source>
</evidence>
<evidence type="ECO:0000256" key="8">
    <source>
        <dbReference type="ARBA" id="ARBA00022801"/>
    </source>
</evidence>
<dbReference type="GO" id="GO:0005737">
    <property type="term" value="C:cytoplasm"/>
    <property type="evidence" value="ECO:0007669"/>
    <property type="project" value="UniProtKB-SubCell"/>
</dbReference>
<dbReference type="Gene3D" id="3.30.428.10">
    <property type="entry name" value="HIT-like"/>
    <property type="match status" value="1"/>
</dbReference>
<dbReference type="PANTHER" id="PTHR12486:SF4">
    <property type="entry name" value="APRATAXIN"/>
    <property type="match status" value="1"/>
</dbReference>
<dbReference type="GO" id="GO:0003725">
    <property type="term" value="F:double-stranded RNA binding"/>
    <property type="evidence" value="ECO:0007669"/>
    <property type="project" value="TreeGrafter"/>
</dbReference>